<evidence type="ECO:0000313" key="2">
    <source>
        <dbReference type="Proteomes" id="UP001073227"/>
    </source>
</evidence>
<sequence length="64" mass="7004">MNPTVKFDPVADAAYIRFSGENVLESEEVADGIVLDFDENGRIVGMEILEARKHLPPAMLTEAA</sequence>
<dbReference type="RefSeq" id="WP_267653551.1">
    <property type="nucleotide sequence ID" value="NZ_JAOVZR010000001.1"/>
</dbReference>
<gene>
    <name evidence="1" type="ORF">OEG84_09625</name>
</gene>
<evidence type="ECO:0000313" key="1">
    <source>
        <dbReference type="EMBL" id="MCY0147960.1"/>
    </source>
</evidence>
<name>A0ABT3Z855_9HYPH</name>
<reference evidence="1" key="1">
    <citation type="submission" date="2022-10" db="EMBL/GenBank/DDBJ databases">
        <title>Hoeflea sp. G2-23, isolated from marine algae.</title>
        <authorList>
            <person name="Kristyanto S."/>
            <person name="Kim J.M."/>
            <person name="Jeon C.O."/>
        </authorList>
    </citation>
    <scope>NUCLEOTIDE SEQUENCE</scope>
    <source>
        <strain evidence="1">G2-23</strain>
    </source>
</reference>
<dbReference type="PANTHER" id="PTHR37029">
    <property type="entry name" value="SSR1768 PROTEIN"/>
    <property type="match status" value="1"/>
</dbReference>
<protein>
    <submittedName>
        <fullName evidence="1">DUF2283 domain-containing protein</fullName>
    </submittedName>
</protein>
<accession>A0ABT3Z855</accession>
<dbReference type="Proteomes" id="UP001073227">
    <property type="component" value="Unassembled WGS sequence"/>
</dbReference>
<keyword evidence="2" id="KW-1185">Reference proteome</keyword>
<dbReference type="EMBL" id="JAOVZR010000001">
    <property type="protein sequence ID" value="MCY0147960.1"/>
    <property type="molecule type" value="Genomic_DNA"/>
</dbReference>
<dbReference type="InterPro" id="IPR019270">
    <property type="entry name" value="DUF2283"/>
</dbReference>
<dbReference type="PANTHER" id="PTHR37029:SF1">
    <property type="entry name" value="SSR1768 PROTEIN"/>
    <property type="match status" value="1"/>
</dbReference>
<comment type="caution">
    <text evidence="1">The sequence shown here is derived from an EMBL/GenBank/DDBJ whole genome shotgun (WGS) entry which is preliminary data.</text>
</comment>
<organism evidence="1 2">
    <name type="scientific">Hoeflea algicola</name>
    <dbReference type="NCBI Taxonomy" id="2983763"/>
    <lineage>
        <taxon>Bacteria</taxon>
        <taxon>Pseudomonadati</taxon>
        <taxon>Pseudomonadota</taxon>
        <taxon>Alphaproteobacteria</taxon>
        <taxon>Hyphomicrobiales</taxon>
        <taxon>Rhizobiaceae</taxon>
        <taxon>Hoeflea</taxon>
    </lineage>
</organism>
<proteinExistence type="predicted"/>
<dbReference type="Pfam" id="PF10049">
    <property type="entry name" value="DUF2283"/>
    <property type="match status" value="1"/>
</dbReference>